<keyword evidence="8" id="KW-0479">Metal-binding</keyword>
<dbReference type="Proteomes" id="UP001497516">
    <property type="component" value="Chromosome 6"/>
</dbReference>
<evidence type="ECO:0000256" key="9">
    <source>
        <dbReference type="ARBA" id="ARBA00022737"/>
    </source>
</evidence>
<dbReference type="CDD" id="cd20346">
    <property type="entry name" value="BRcat_RBR_ANKIB1"/>
    <property type="match status" value="1"/>
</dbReference>
<dbReference type="InterPro" id="IPR001841">
    <property type="entry name" value="Znf_RING"/>
</dbReference>
<evidence type="ECO:0000256" key="7">
    <source>
        <dbReference type="ARBA" id="ARBA00022679"/>
    </source>
</evidence>
<evidence type="ECO:0000256" key="13">
    <source>
        <dbReference type="PROSITE-ProRule" id="PRU00175"/>
    </source>
</evidence>
<dbReference type="PROSITE" id="PS51873">
    <property type="entry name" value="TRIAD"/>
    <property type="match status" value="1"/>
</dbReference>
<dbReference type="GO" id="GO:0008270">
    <property type="term" value="F:zinc ion binding"/>
    <property type="evidence" value="ECO:0007669"/>
    <property type="project" value="UniProtKB-KW"/>
</dbReference>
<dbReference type="SMART" id="SM00647">
    <property type="entry name" value="IBR"/>
    <property type="match status" value="2"/>
</dbReference>
<dbReference type="PROSITE" id="PS50089">
    <property type="entry name" value="ZF_RING_2"/>
    <property type="match status" value="1"/>
</dbReference>
<keyword evidence="10 13" id="KW-0863">Zinc-finger</keyword>
<evidence type="ECO:0000259" key="14">
    <source>
        <dbReference type="PROSITE" id="PS50089"/>
    </source>
</evidence>
<comment type="pathway">
    <text evidence="4">Protein modification; protein ubiquitination.</text>
</comment>
<dbReference type="FunFam" id="3.30.40.10:FF:000019">
    <property type="entry name" value="RBR-type E3 ubiquitin transferase"/>
    <property type="match status" value="1"/>
</dbReference>
<dbReference type="GO" id="GO:0016567">
    <property type="term" value="P:protein ubiquitination"/>
    <property type="evidence" value="ECO:0007669"/>
    <property type="project" value="InterPro"/>
</dbReference>
<keyword evidence="9" id="KW-0677">Repeat</keyword>
<feature type="domain" description="RING-type" evidence="15">
    <location>
        <begin position="119"/>
        <end position="329"/>
    </location>
</feature>
<evidence type="ECO:0000256" key="11">
    <source>
        <dbReference type="ARBA" id="ARBA00022786"/>
    </source>
</evidence>
<dbReference type="InterPro" id="IPR002867">
    <property type="entry name" value="IBR_dom"/>
</dbReference>
<evidence type="ECO:0000256" key="2">
    <source>
        <dbReference type="ARBA" id="ARBA00001947"/>
    </source>
</evidence>
<dbReference type="SUPFAM" id="SSF57850">
    <property type="entry name" value="RING/U-box"/>
    <property type="match status" value="3"/>
</dbReference>
<comment type="similarity">
    <text evidence="5">Belongs to the RBR family. Ariadne subfamily.</text>
</comment>
<feature type="domain" description="RING-type" evidence="14">
    <location>
        <begin position="123"/>
        <end position="169"/>
    </location>
</feature>
<evidence type="ECO:0000256" key="1">
    <source>
        <dbReference type="ARBA" id="ARBA00001798"/>
    </source>
</evidence>
<evidence type="ECO:0000256" key="6">
    <source>
        <dbReference type="ARBA" id="ARBA00012251"/>
    </source>
</evidence>
<sequence>MSADDGFGVHYDTDDDYLDAEVEDDDTAGLLAEEADSLRPAELPYQVLKEDEIRRRMEDEIGQLSALLCLSNSEASILLRHSNWDAYKLQDSWFTNESELRHRVGLSATDNPTAAAAANQSDCRICFDSFSPDSFNSAACGHQFCRDCWRQYFATSVNGGPGTLNLRCPEPSCTIAVTEDLINKIADEIDRKRYQKYLLRSYVEENRKLKWCPAAGCEHAVQFAAAAGDPNYDVSCLCSHAFCWNCCEEPHRPVNCITVKNWIAKNDLESANENWKKAYTKPCPNCSKPIEKNAGCMRMKCAAPCNYQFCWLCLQNWDVHGYGGCNQYQPPEDSTLPQLRAELQRYQHYYDRWAANEKSRQIAAKDLAEVRGLDESGDTKLFIEAWEQIVECRRVLKWTYAYGFYVVGGRKEFFEYLQGQAYTCLERLHGCAEKGMKRFVSDGRIRDDDGDGEYVSFRIKLLELTKLSKTYFENLVAALENGLAGDIDGGSRGGASSGDSGLGRRVGLKDRRRSGRVVVNEEEYPKLERLGLLKARRSRLS</sequence>
<evidence type="ECO:0000313" key="16">
    <source>
        <dbReference type="EMBL" id="CAL1396222.1"/>
    </source>
</evidence>
<dbReference type="PANTHER" id="PTHR11685">
    <property type="entry name" value="RBR FAMILY RING FINGER AND IBR DOMAIN-CONTAINING"/>
    <property type="match status" value="1"/>
</dbReference>
<dbReference type="AlphaFoldDB" id="A0AAV2FDY8"/>
<dbReference type="InterPro" id="IPR054694">
    <property type="entry name" value="Parkin-like_IBR"/>
</dbReference>
<dbReference type="EC" id="2.3.2.31" evidence="6"/>
<comment type="function">
    <text evidence="3">Might act as an E3 ubiquitin-protein ligase, or as part of E3 complex, which accepts ubiquitin from specific E2 ubiquitin-conjugating enzymes and then transfers it to substrates.</text>
</comment>
<evidence type="ECO:0000256" key="12">
    <source>
        <dbReference type="ARBA" id="ARBA00022833"/>
    </source>
</evidence>
<dbReference type="Pfam" id="PF13923">
    <property type="entry name" value="zf-C3HC4_2"/>
    <property type="match status" value="1"/>
</dbReference>
<dbReference type="EMBL" id="OZ034819">
    <property type="protein sequence ID" value="CAL1396222.1"/>
    <property type="molecule type" value="Genomic_DNA"/>
</dbReference>
<keyword evidence="7" id="KW-0808">Transferase</keyword>
<evidence type="ECO:0000259" key="15">
    <source>
        <dbReference type="PROSITE" id="PS51873"/>
    </source>
</evidence>
<accession>A0AAV2FDY8</accession>
<dbReference type="InterPro" id="IPR031127">
    <property type="entry name" value="E3_UB_ligase_RBR"/>
</dbReference>
<proteinExistence type="inferred from homology"/>
<evidence type="ECO:0000256" key="5">
    <source>
        <dbReference type="ARBA" id="ARBA00005884"/>
    </source>
</evidence>
<protein>
    <recommendedName>
        <fullName evidence="6">RBR-type E3 ubiquitin transferase</fullName>
        <ecNumber evidence="6">2.3.2.31</ecNumber>
    </recommendedName>
</protein>
<dbReference type="Gene3D" id="3.30.40.10">
    <property type="entry name" value="Zinc/RING finger domain, C3HC4 (zinc finger)"/>
    <property type="match status" value="1"/>
</dbReference>
<keyword evidence="12" id="KW-0862">Zinc</keyword>
<comment type="catalytic activity">
    <reaction evidence="1">
        <text>[E2 ubiquitin-conjugating enzyme]-S-ubiquitinyl-L-cysteine + [acceptor protein]-L-lysine = [E2 ubiquitin-conjugating enzyme]-L-cysteine + [acceptor protein]-N(6)-ubiquitinyl-L-lysine.</text>
        <dbReference type="EC" id="2.3.2.31"/>
    </reaction>
</comment>
<reference evidence="16 17" key="1">
    <citation type="submission" date="2024-04" db="EMBL/GenBank/DDBJ databases">
        <authorList>
            <person name="Fracassetti M."/>
        </authorList>
    </citation>
    <scope>NUCLEOTIDE SEQUENCE [LARGE SCALE GENOMIC DNA]</scope>
</reference>
<comment type="cofactor">
    <cofactor evidence="2">
        <name>Zn(2+)</name>
        <dbReference type="ChEBI" id="CHEBI:29105"/>
    </cofactor>
</comment>
<dbReference type="InterPro" id="IPR048962">
    <property type="entry name" value="ARIH1-like_UBL"/>
</dbReference>
<dbReference type="InterPro" id="IPR044066">
    <property type="entry name" value="TRIAD_supradom"/>
</dbReference>
<evidence type="ECO:0000256" key="3">
    <source>
        <dbReference type="ARBA" id="ARBA00003976"/>
    </source>
</evidence>
<organism evidence="16 17">
    <name type="scientific">Linum trigynum</name>
    <dbReference type="NCBI Taxonomy" id="586398"/>
    <lineage>
        <taxon>Eukaryota</taxon>
        <taxon>Viridiplantae</taxon>
        <taxon>Streptophyta</taxon>
        <taxon>Embryophyta</taxon>
        <taxon>Tracheophyta</taxon>
        <taxon>Spermatophyta</taxon>
        <taxon>Magnoliopsida</taxon>
        <taxon>eudicotyledons</taxon>
        <taxon>Gunneridae</taxon>
        <taxon>Pentapetalae</taxon>
        <taxon>rosids</taxon>
        <taxon>fabids</taxon>
        <taxon>Malpighiales</taxon>
        <taxon>Linaceae</taxon>
        <taxon>Linum</taxon>
    </lineage>
</organism>
<gene>
    <name evidence="16" type="ORF">LTRI10_LOCUS36603</name>
</gene>
<dbReference type="Gene3D" id="1.20.120.1750">
    <property type="match status" value="1"/>
</dbReference>
<evidence type="ECO:0000256" key="10">
    <source>
        <dbReference type="ARBA" id="ARBA00022771"/>
    </source>
</evidence>
<dbReference type="GO" id="GO:0061630">
    <property type="term" value="F:ubiquitin protein ligase activity"/>
    <property type="evidence" value="ECO:0007669"/>
    <property type="project" value="UniProtKB-EC"/>
</dbReference>
<dbReference type="Pfam" id="PF01485">
    <property type="entry name" value="IBR"/>
    <property type="match status" value="1"/>
</dbReference>
<evidence type="ECO:0000256" key="4">
    <source>
        <dbReference type="ARBA" id="ARBA00004906"/>
    </source>
</evidence>
<dbReference type="InterPro" id="IPR013083">
    <property type="entry name" value="Znf_RING/FYVE/PHD"/>
</dbReference>
<evidence type="ECO:0000313" key="17">
    <source>
        <dbReference type="Proteomes" id="UP001497516"/>
    </source>
</evidence>
<evidence type="ECO:0000256" key="8">
    <source>
        <dbReference type="ARBA" id="ARBA00022723"/>
    </source>
</evidence>
<name>A0AAV2FDY8_9ROSI</name>
<dbReference type="Pfam" id="PF22605">
    <property type="entry name" value="IBR_2"/>
    <property type="match status" value="1"/>
</dbReference>
<keyword evidence="11" id="KW-0833">Ubl conjugation pathway</keyword>
<dbReference type="Pfam" id="PF21235">
    <property type="entry name" value="UBA_ARI1"/>
    <property type="match status" value="1"/>
</dbReference>
<keyword evidence="17" id="KW-1185">Reference proteome</keyword>